<reference evidence="2 3" key="1">
    <citation type="journal article" date="2014" name="Int. J. Syst. Evol. Microbiol.">
        <title>Phylogenomics and the dynamic genome evolution of the genus Streptococcus.</title>
        <authorList>
            <consortium name="The Broad Institute Genome Sequencing Platform"/>
            <person name="Richards V.P."/>
            <person name="Palmer S.R."/>
            <person name="Pavinski Bitar P.D."/>
            <person name="Qin X."/>
            <person name="Weinstock G.M."/>
            <person name="Highlander S.K."/>
            <person name="Town C.D."/>
            <person name="Burne R.A."/>
            <person name="Stanhope M.J."/>
        </authorList>
    </citation>
    <scope>NUCLEOTIDE SEQUENCE [LARGE SCALE GENOMIC DNA]</scope>
    <source>
        <strain evidence="2 3">NCTC 11558</strain>
    </source>
</reference>
<dbReference type="Proteomes" id="UP000003573">
    <property type="component" value="Unassembled WGS sequence"/>
</dbReference>
<keyword evidence="1" id="KW-0472">Membrane</keyword>
<name>G5JVK1_9STRE</name>
<evidence type="ECO:0000256" key="1">
    <source>
        <dbReference type="SAM" id="Phobius"/>
    </source>
</evidence>
<dbReference type="OrthoDB" id="9813051at2"/>
<evidence type="ECO:0000313" key="3">
    <source>
        <dbReference type="Proteomes" id="UP000003573"/>
    </source>
</evidence>
<feature type="transmembrane region" description="Helical" evidence="1">
    <location>
        <begin position="89"/>
        <end position="112"/>
    </location>
</feature>
<keyword evidence="3" id="KW-1185">Reference proteome</keyword>
<dbReference type="NCBIfam" id="TIGR01906">
    <property type="entry name" value="integ_TIGR01906"/>
    <property type="match status" value="1"/>
</dbReference>
<dbReference type="Pfam" id="PF07314">
    <property type="entry name" value="Lit"/>
    <property type="match status" value="1"/>
</dbReference>
<accession>G5JVK1</accession>
<comment type="caution">
    <text evidence="2">The sequence shown here is derived from an EMBL/GenBank/DDBJ whole genome shotgun (WGS) entry which is preliminary data.</text>
</comment>
<sequence>MKNNISFGLTILFVLAFSILATIYLAWLFYPLEISWQHLETAVSMKGDKIQHNFNILMEYLTNPFQKTLTMPDFPSSQSALHHFEQVKWLFHLVQLLTIVSLPALFFFLKNVLFKGFGLIYRPLLKIVALAPFILLALAFVLGFDRFFTLFHQVLFVGDSSWLFNPNTDPVITILPENFFLHCFLLFFILYECCLFSLLWKMPPPKSKH</sequence>
<feature type="transmembrane region" description="Helical" evidence="1">
    <location>
        <begin position="7"/>
        <end position="30"/>
    </location>
</feature>
<dbReference type="RefSeq" id="WP_003079633.1">
    <property type="nucleotide sequence ID" value="NZ_AEUW02000001.1"/>
</dbReference>
<keyword evidence="1" id="KW-0812">Transmembrane</keyword>
<dbReference type="eggNOG" id="COG4478">
    <property type="taxonomic scope" value="Bacteria"/>
</dbReference>
<dbReference type="AlphaFoldDB" id="G5JVK1"/>
<feature type="transmembrane region" description="Helical" evidence="1">
    <location>
        <begin position="124"/>
        <end position="144"/>
    </location>
</feature>
<keyword evidence="1" id="KW-1133">Transmembrane helix</keyword>
<dbReference type="STRING" id="764298.STRMA_0857"/>
<dbReference type="InterPro" id="IPR010178">
    <property type="entry name" value="Lit"/>
</dbReference>
<feature type="transmembrane region" description="Helical" evidence="1">
    <location>
        <begin position="179"/>
        <end position="200"/>
    </location>
</feature>
<proteinExistence type="predicted"/>
<gene>
    <name evidence="2" type="ORF">STRMA_0857</name>
</gene>
<organism evidence="2 3">
    <name type="scientific">Streptococcus macacae NCTC 11558</name>
    <dbReference type="NCBI Taxonomy" id="764298"/>
    <lineage>
        <taxon>Bacteria</taxon>
        <taxon>Bacillati</taxon>
        <taxon>Bacillota</taxon>
        <taxon>Bacilli</taxon>
        <taxon>Lactobacillales</taxon>
        <taxon>Streptococcaceae</taxon>
        <taxon>Streptococcus</taxon>
    </lineage>
</organism>
<evidence type="ECO:0000313" key="2">
    <source>
        <dbReference type="EMBL" id="EHJ52032.1"/>
    </source>
</evidence>
<dbReference type="EMBL" id="AEUW02000001">
    <property type="protein sequence ID" value="EHJ52032.1"/>
    <property type="molecule type" value="Genomic_DNA"/>
</dbReference>
<protein>
    <submittedName>
        <fullName evidence="2">TIGR01906 family protein</fullName>
    </submittedName>
</protein>